<sequence length="234" mass="26070">MEGIRKGDIVNFLMSLKLKLSKQDFELWSVISWLIWRDRNSIFHGGVARLAESLLEDAGYWLREFQRLVGSEKILASRTMINCDKKWKAPTMGQLKLNVDAAVKCSSGFIGIGVIVRDCNGMVLGASSLKFAGHLSPFLAECVAVREGIKFKINHGIFPGVIEADAQNIVLALQEKTFNALEGPVVRDISRLLERLGNASCRFTCRYCNAAAHSLAQFAFRNNVSQSWFDSIPD</sequence>
<evidence type="ECO:0000313" key="3">
    <source>
        <dbReference type="Proteomes" id="UP000237000"/>
    </source>
</evidence>
<dbReference type="Pfam" id="PF13456">
    <property type="entry name" value="RVT_3"/>
    <property type="match status" value="1"/>
</dbReference>
<dbReference type="GO" id="GO:0003676">
    <property type="term" value="F:nucleic acid binding"/>
    <property type="evidence" value="ECO:0007669"/>
    <property type="project" value="InterPro"/>
</dbReference>
<dbReference type="CDD" id="cd06222">
    <property type="entry name" value="RNase_H_like"/>
    <property type="match status" value="1"/>
</dbReference>
<comment type="caution">
    <text evidence="2">The sequence shown here is derived from an EMBL/GenBank/DDBJ whole genome shotgun (WGS) entry which is preliminary data.</text>
</comment>
<gene>
    <name evidence="2" type="ORF">TorRG33x02_141250</name>
</gene>
<keyword evidence="3" id="KW-1185">Reference proteome</keyword>
<dbReference type="InterPro" id="IPR044730">
    <property type="entry name" value="RNase_H-like_dom_plant"/>
</dbReference>
<dbReference type="InterPro" id="IPR052929">
    <property type="entry name" value="RNase_H-like_EbsB-rel"/>
</dbReference>
<accession>A0A2P5EX40</accession>
<dbReference type="PANTHER" id="PTHR47074:SF79">
    <property type="entry name" value="PUTATIVE-RELATED"/>
    <property type="match status" value="1"/>
</dbReference>
<dbReference type="Proteomes" id="UP000237000">
    <property type="component" value="Unassembled WGS sequence"/>
</dbReference>
<evidence type="ECO:0000259" key="1">
    <source>
        <dbReference type="Pfam" id="PF13456"/>
    </source>
</evidence>
<dbReference type="Gene3D" id="3.30.420.10">
    <property type="entry name" value="Ribonuclease H-like superfamily/Ribonuclease H"/>
    <property type="match status" value="1"/>
</dbReference>
<name>A0A2P5EX40_TREOI</name>
<dbReference type="InterPro" id="IPR036397">
    <property type="entry name" value="RNaseH_sf"/>
</dbReference>
<proteinExistence type="predicted"/>
<evidence type="ECO:0000313" key="2">
    <source>
        <dbReference type="EMBL" id="PON90093.1"/>
    </source>
</evidence>
<dbReference type="SUPFAM" id="SSF53098">
    <property type="entry name" value="Ribonuclease H-like"/>
    <property type="match status" value="1"/>
</dbReference>
<dbReference type="InterPro" id="IPR002156">
    <property type="entry name" value="RNaseH_domain"/>
</dbReference>
<protein>
    <submittedName>
        <fullName evidence="2">Ribonuclease H-like domain containing protein</fullName>
    </submittedName>
</protein>
<dbReference type="PANTHER" id="PTHR47074">
    <property type="entry name" value="BNAC02G40300D PROTEIN"/>
    <property type="match status" value="1"/>
</dbReference>
<organism evidence="2 3">
    <name type="scientific">Trema orientale</name>
    <name type="common">Charcoal tree</name>
    <name type="synonym">Celtis orientalis</name>
    <dbReference type="NCBI Taxonomy" id="63057"/>
    <lineage>
        <taxon>Eukaryota</taxon>
        <taxon>Viridiplantae</taxon>
        <taxon>Streptophyta</taxon>
        <taxon>Embryophyta</taxon>
        <taxon>Tracheophyta</taxon>
        <taxon>Spermatophyta</taxon>
        <taxon>Magnoliopsida</taxon>
        <taxon>eudicotyledons</taxon>
        <taxon>Gunneridae</taxon>
        <taxon>Pentapetalae</taxon>
        <taxon>rosids</taxon>
        <taxon>fabids</taxon>
        <taxon>Rosales</taxon>
        <taxon>Cannabaceae</taxon>
        <taxon>Trema</taxon>
    </lineage>
</organism>
<dbReference type="OrthoDB" id="1750738at2759"/>
<reference evidence="3" key="1">
    <citation type="submission" date="2016-06" db="EMBL/GenBank/DDBJ databases">
        <title>Parallel loss of symbiosis genes in relatives of nitrogen-fixing non-legume Parasponia.</title>
        <authorList>
            <person name="Van Velzen R."/>
            <person name="Holmer R."/>
            <person name="Bu F."/>
            <person name="Rutten L."/>
            <person name="Van Zeijl A."/>
            <person name="Liu W."/>
            <person name="Santuari L."/>
            <person name="Cao Q."/>
            <person name="Sharma T."/>
            <person name="Shen D."/>
            <person name="Roswanjaya Y."/>
            <person name="Wardhani T."/>
            <person name="Kalhor M.S."/>
            <person name="Jansen J."/>
            <person name="Van den Hoogen J."/>
            <person name="Gungor B."/>
            <person name="Hartog M."/>
            <person name="Hontelez J."/>
            <person name="Verver J."/>
            <person name="Yang W.-C."/>
            <person name="Schijlen E."/>
            <person name="Repin R."/>
            <person name="Schilthuizen M."/>
            <person name="Schranz E."/>
            <person name="Heidstra R."/>
            <person name="Miyata K."/>
            <person name="Fedorova E."/>
            <person name="Kohlen W."/>
            <person name="Bisseling T."/>
            <person name="Smit S."/>
            <person name="Geurts R."/>
        </authorList>
    </citation>
    <scope>NUCLEOTIDE SEQUENCE [LARGE SCALE GENOMIC DNA]</scope>
    <source>
        <strain evidence="3">cv. RG33-2</strain>
    </source>
</reference>
<dbReference type="InParanoid" id="A0A2P5EX40"/>
<feature type="domain" description="RNase H type-1" evidence="1">
    <location>
        <begin position="98"/>
        <end position="219"/>
    </location>
</feature>
<dbReference type="EMBL" id="JXTC01000087">
    <property type="protein sequence ID" value="PON90093.1"/>
    <property type="molecule type" value="Genomic_DNA"/>
</dbReference>
<dbReference type="GO" id="GO:0004523">
    <property type="term" value="F:RNA-DNA hybrid ribonuclease activity"/>
    <property type="evidence" value="ECO:0007669"/>
    <property type="project" value="InterPro"/>
</dbReference>
<dbReference type="AlphaFoldDB" id="A0A2P5EX40"/>
<dbReference type="InterPro" id="IPR012337">
    <property type="entry name" value="RNaseH-like_sf"/>
</dbReference>